<dbReference type="GO" id="GO:0005829">
    <property type="term" value="C:cytosol"/>
    <property type="evidence" value="ECO:0007669"/>
    <property type="project" value="TreeGrafter"/>
</dbReference>
<gene>
    <name evidence="3 4" type="primary">NCS2</name>
    <name evidence="3" type="synonym">CTU2</name>
    <name evidence="4" type="ORF">TWF730_005336</name>
</gene>
<protein>
    <recommendedName>
        <fullName evidence="3">Cytoplasmic tRNA 2-thiolation protein 2</fullName>
    </recommendedName>
</protein>
<dbReference type="Pfam" id="PF10288">
    <property type="entry name" value="CTU2"/>
    <property type="match status" value="1"/>
</dbReference>
<dbReference type="Gene3D" id="3.40.50.620">
    <property type="entry name" value="HUPs"/>
    <property type="match status" value="1"/>
</dbReference>
<evidence type="ECO:0000256" key="1">
    <source>
        <dbReference type="ARBA" id="ARBA00022490"/>
    </source>
</evidence>
<keyword evidence="1 3" id="KW-0963">Cytoplasm</keyword>
<proteinExistence type="inferred from homology"/>
<dbReference type="GO" id="GO:0016783">
    <property type="term" value="F:sulfurtransferase activity"/>
    <property type="evidence" value="ECO:0007669"/>
    <property type="project" value="TreeGrafter"/>
</dbReference>
<evidence type="ECO:0000256" key="3">
    <source>
        <dbReference type="HAMAP-Rule" id="MF_03054"/>
    </source>
</evidence>
<dbReference type="HAMAP" id="MF_03054">
    <property type="entry name" value="CTU2"/>
    <property type="match status" value="1"/>
</dbReference>
<evidence type="ECO:0000313" key="4">
    <source>
        <dbReference type="EMBL" id="KAK6361617.1"/>
    </source>
</evidence>
<sequence length="448" mass="49808">MEFEVTMADIARLPRAAAQNLCKRCKLNPPEITMRHEALCRDCFIIYIRTKFTRHMEPYRVKKHSQTTKKLLLATSLGVSSTALLDILHWHRALQVERARRSEYDVYVVHIDQTAVLGGDSEVEDQCLERLRGKYTQFEFCKVPLEEIYNLSGSLAVEEMVASTGGITLDSTSTSTTSSSSAATSTSLTKLRSLLASLNSRASQMDLINILRTRLIIEIAKQRSCEAIFFADSMTKMAAMVLAEVTKGRGHALPWLISDGPTPYGTQTLVRPFRELSKSEITSFITFSSLWEYTTTTLEATKNPPKPPLKAKNQTIDEVMEKFFDDFANTHLSTNVVKTAAKLEFADDRDRVFRLGLCEICGLPMDEDPRVRKLKNVKVEGEVVVGEAGSSNGGSGSSNGGSGVNDADARIYCLEPPVGEEGLKQRRCYGCRRSTLGAGRIDWPVNNR</sequence>
<reference evidence="4 5" key="1">
    <citation type="submission" date="2019-10" db="EMBL/GenBank/DDBJ databases">
        <authorList>
            <person name="Palmer J.M."/>
        </authorList>
    </citation>
    <scope>NUCLEOTIDE SEQUENCE [LARGE SCALE GENOMIC DNA]</scope>
    <source>
        <strain evidence="4 5">TWF730</strain>
    </source>
</reference>
<evidence type="ECO:0000313" key="5">
    <source>
        <dbReference type="Proteomes" id="UP001373714"/>
    </source>
</evidence>
<comment type="caution">
    <text evidence="4">The sequence shown here is derived from an EMBL/GenBank/DDBJ whole genome shotgun (WGS) entry which is preliminary data.</text>
</comment>
<dbReference type="EMBL" id="JAVHNS010000002">
    <property type="protein sequence ID" value="KAK6361617.1"/>
    <property type="molecule type" value="Genomic_DNA"/>
</dbReference>
<dbReference type="GO" id="GO:0016779">
    <property type="term" value="F:nucleotidyltransferase activity"/>
    <property type="evidence" value="ECO:0007669"/>
    <property type="project" value="UniProtKB-UniRule"/>
</dbReference>
<comment type="pathway">
    <text evidence="3">tRNA modification; 5-methoxycarbonylmethyl-2-thiouridine-tRNA biosynthesis.</text>
</comment>
<comment type="similarity">
    <text evidence="3">Belongs to the CTU2/NCS2 family.</text>
</comment>
<dbReference type="GO" id="GO:0002143">
    <property type="term" value="P:tRNA wobble position uridine thiolation"/>
    <property type="evidence" value="ECO:0007669"/>
    <property type="project" value="TreeGrafter"/>
</dbReference>
<keyword evidence="5" id="KW-1185">Reference proteome</keyword>
<dbReference type="GO" id="GO:0000049">
    <property type="term" value="F:tRNA binding"/>
    <property type="evidence" value="ECO:0007669"/>
    <property type="project" value="InterPro"/>
</dbReference>
<dbReference type="PANTHER" id="PTHR20882">
    <property type="entry name" value="CYTOPLASMIC TRNA 2-THIOLATION PROTEIN 2"/>
    <property type="match status" value="1"/>
</dbReference>
<dbReference type="InterPro" id="IPR019407">
    <property type="entry name" value="CTU2"/>
</dbReference>
<keyword evidence="2 3" id="KW-0819">tRNA processing</keyword>
<name>A0AAV9VJG7_9PEZI</name>
<dbReference type="GO" id="GO:0032447">
    <property type="term" value="P:protein urmylation"/>
    <property type="evidence" value="ECO:0007669"/>
    <property type="project" value="UniProtKB-UniRule"/>
</dbReference>
<accession>A0AAV9VJG7</accession>
<dbReference type="AlphaFoldDB" id="A0AAV9VJG7"/>
<dbReference type="Proteomes" id="UP001373714">
    <property type="component" value="Unassembled WGS sequence"/>
</dbReference>
<comment type="subcellular location">
    <subcellularLocation>
        <location evidence="3">Cytoplasm</location>
    </subcellularLocation>
</comment>
<comment type="function">
    <text evidence="3">Plays a central role in 2-thiolation of mcm(5)S(2)U at tRNA wobble positions of tRNA(Lys), tRNA(Glu) and tRNA(Gln). May act by forming a heterodimer with NCS6 that ligates sulfur from thiocarboxylated URM1 onto the uridine of tRNAs at wobble position. Prior mcm(5) tRNA modification by the elongator complex is required for 2-thiolation. May also be involved in protein urmylation.</text>
</comment>
<organism evidence="4 5">
    <name type="scientific">Orbilia blumenaviensis</name>
    <dbReference type="NCBI Taxonomy" id="1796055"/>
    <lineage>
        <taxon>Eukaryota</taxon>
        <taxon>Fungi</taxon>
        <taxon>Dikarya</taxon>
        <taxon>Ascomycota</taxon>
        <taxon>Pezizomycotina</taxon>
        <taxon>Orbiliomycetes</taxon>
        <taxon>Orbiliales</taxon>
        <taxon>Orbiliaceae</taxon>
        <taxon>Orbilia</taxon>
    </lineage>
</organism>
<dbReference type="SUPFAM" id="SSF52402">
    <property type="entry name" value="Adenine nucleotide alpha hydrolases-like"/>
    <property type="match status" value="1"/>
</dbReference>
<evidence type="ECO:0000256" key="2">
    <source>
        <dbReference type="ARBA" id="ARBA00022694"/>
    </source>
</evidence>
<dbReference type="InterPro" id="IPR014729">
    <property type="entry name" value="Rossmann-like_a/b/a_fold"/>
</dbReference>
<dbReference type="PANTHER" id="PTHR20882:SF14">
    <property type="entry name" value="CYTOPLASMIC TRNA 2-THIOLATION PROTEIN 2"/>
    <property type="match status" value="1"/>
</dbReference>